<accession>A0A655BXM1</accession>
<dbReference type="Proteomes" id="UP000041314">
    <property type="component" value="Unassembled WGS sequence"/>
</dbReference>
<protein>
    <submittedName>
        <fullName evidence="1">Uncharacterized protein</fullName>
    </submittedName>
</protein>
<gene>
    <name evidence="1" type="ORF">ERS008198_01192</name>
</gene>
<proteinExistence type="predicted"/>
<evidence type="ECO:0000313" key="2">
    <source>
        <dbReference type="Proteomes" id="UP000041314"/>
    </source>
</evidence>
<evidence type="ECO:0000313" key="1">
    <source>
        <dbReference type="EMBL" id="CNT84218.1"/>
    </source>
</evidence>
<organism evidence="1 2">
    <name type="scientific">Salmonella enterica subsp. enterica serovar Bovismorbificans</name>
    <dbReference type="NCBI Taxonomy" id="58097"/>
    <lineage>
        <taxon>Bacteria</taxon>
        <taxon>Pseudomonadati</taxon>
        <taxon>Pseudomonadota</taxon>
        <taxon>Gammaproteobacteria</taxon>
        <taxon>Enterobacterales</taxon>
        <taxon>Enterobacteriaceae</taxon>
        <taxon>Salmonella</taxon>
    </lineage>
</organism>
<dbReference type="EMBL" id="CQPA01000006">
    <property type="protein sequence ID" value="CNT84218.1"/>
    <property type="molecule type" value="Genomic_DNA"/>
</dbReference>
<name>A0A655BXM1_SALET</name>
<dbReference type="AlphaFoldDB" id="A0A655BXM1"/>
<sequence>MGGNQRGILLRHAELRQQMLHLQRGAAGHRLIQQLAAGSAVELCHPRFGGGNRRRAHADLVQPQTYQQWQNRTFGPQFAAQTNPFALTMYRLHREIQRAQEGGIQAVVVTSDFGVITVYRQQVLC</sequence>
<reference evidence="1 2" key="1">
    <citation type="submission" date="2015-03" db="EMBL/GenBank/DDBJ databases">
        <authorList>
            <consortium name="Pathogen Informatics"/>
        </authorList>
    </citation>
    <scope>NUCLEOTIDE SEQUENCE [LARGE SCALE GENOMIC DNA]</scope>
    <source>
        <strain evidence="1 2">A1104</strain>
    </source>
</reference>